<dbReference type="STRING" id="1454001.AW08_03482"/>
<protein>
    <recommendedName>
        <fullName evidence="3">BrnT family toxin</fullName>
    </recommendedName>
</protein>
<gene>
    <name evidence="1" type="ORF">AW08_03482</name>
</gene>
<accession>A0A011PFK9</accession>
<reference evidence="1" key="1">
    <citation type="submission" date="2014-02" db="EMBL/GenBank/DDBJ databases">
        <title>Expanding our view of genomic diversity in Candidatus Accumulibacter clades.</title>
        <authorList>
            <person name="Skennerton C.T."/>
            <person name="Barr J.J."/>
            <person name="Slater F.R."/>
            <person name="Bond P.L."/>
            <person name="Tyson G.W."/>
        </authorList>
    </citation>
    <scope>NUCLEOTIDE SEQUENCE [LARGE SCALE GENOMIC DNA]</scope>
</reference>
<dbReference type="Gene3D" id="3.10.450.530">
    <property type="entry name" value="Ribonuclease toxin, BrnT, of type II toxin-antitoxin system"/>
    <property type="match status" value="1"/>
</dbReference>
<dbReference type="InterPro" id="IPR038573">
    <property type="entry name" value="BrnT_sf"/>
</dbReference>
<evidence type="ECO:0008006" key="3">
    <source>
        <dbReference type="Google" id="ProtNLM"/>
    </source>
</evidence>
<proteinExistence type="predicted"/>
<name>A0A011PFK9_9PROT</name>
<dbReference type="Pfam" id="PF04365">
    <property type="entry name" value="BrnT_toxin"/>
    <property type="match status" value="1"/>
</dbReference>
<evidence type="ECO:0000313" key="1">
    <source>
        <dbReference type="EMBL" id="EXI65029.1"/>
    </source>
</evidence>
<dbReference type="InterPro" id="IPR007460">
    <property type="entry name" value="BrnT_toxin"/>
</dbReference>
<organism evidence="1 2">
    <name type="scientific">Candidatus Accumulibacter adjunctus</name>
    <dbReference type="NCBI Taxonomy" id="1454001"/>
    <lineage>
        <taxon>Bacteria</taxon>
        <taxon>Pseudomonadati</taxon>
        <taxon>Pseudomonadota</taxon>
        <taxon>Betaproteobacteria</taxon>
        <taxon>Candidatus Accumulibacter</taxon>
    </lineage>
</organism>
<comment type="caution">
    <text evidence="1">The sequence shown here is derived from an EMBL/GenBank/DDBJ whole genome shotgun (WGS) entry which is preliminary data.</text>
</comment>
<sequence>MNFTWSDAKRQANLKKHRLDFADASRVFAGHTLTRPDARFPYGEARFSTVRLLGVEVVVIAHSEAEDTIQVISMRRAERHEREYYFASL</sequence>
<dbReference type="EMBL" id="JFAX01000029">
    <property type="protein sequence ID" value="EXI65029.1"/>
    <property type="molecule type" value="Genomic_DNA"/>
</dbReference>
<keyword evidence="2" id="KW-1185">Reference proteome</keyword>
<dbReference type="Proteomes" id="UP000020218">
    <property type="component" value="Unassembled WGS sequence"/>
</dbReference>
<evidence type="ECO:0000313" key="2">
    <source>
        <dbReference type="Proteomes" id="UP000020218"/>
    </source>
</evidence>
<dbReference type="PATRIC" id="fig|1454001.3.peg.3518"/>
<dbReference type="AlphaFoldDB" id="A0A011PFK9"/>